<dbReference type="STRING" id="1688.BCUN_0557"/>
<dbReference type="eggNOG" id="COG1403">
    <property type="taxonomic scope" value="Bacteria"/>
</dbReference>
<keyword evidence="4" id="KW-1185">Reference proteome</keyword>
<organism evidence="3 4">
    <name type="scientific">Bifidobacterium cuniculi</name>
    <dbReference type="NCBI Taxonomy" id="1688"/>
    <lineage>
        <taxon>Bacteria</taxon>
        <taxon>Bacillati</taxon>
        <taxon>Actinomycetota</taxon>
        <taxon>Actinomycetes</taxon>
        <taxon>Bifidobacteriales</taxon>
        <taxon>Bifidobacteriaceae</taxon>
        <taxon>Bifidobacterium</taxon>
    </lineage>
</organism>
<keyword evidence="1" id="KW-0812">Transmembrane</keyword>
<dbReference type="Proteomes" id="UP000029067">
    <property type="component" value="Unassembled WGS sequence"/>
</dbReference>
<dbReference type="GO" id="GO:0004519">
    <property type="term" value="F:endonuclease activity"/>
    <property type="evidence" value="ECO:0007669"/>
    <property type="project" value="UniProtKB-KW"/>
</dbReference>
<dbReference type="RefSeq" id="WP_051920553.1">
    <property type="nucleotide sequence ID" value="NZ_JGYV01000001.1"/>
</dbReference>
<proteinExistence type="predicted"/>
<sequence>MWHPIRLARRLMGAHRWARHALWAVAGSGGMGTMGYVGGVCIRVHDRLLAETDSPEYAADISLNPLSGWRWPTWRAPGIPTVWLWVAAIVVVVVAMAVLVACWPMRKPDNPFDRDPRRLFSDADREFITQCTGNQCEHRMCGLIRCPRMGEQMDHHYPWSRGGATSRRNLVWLCAKHNRRKSDRVPSRLSTWLLVRARESYWPRGERAAMIPDGMADMAHGPDDGVGVGA</sequence>
<dbReference type="Gene3D" id="1.10.30.50">
    <property type="match status" value="1"/>
</dbReference>
<reference evidence="3 4" key="1">
    <citation type="submission" date="2014-03" db="EMBL/GenBank/DDBJ databases">
        <title>Genomics of Bifidobacteria.</title>
        <authorList>
            <person name="Ventura M."/>
            <person name="Milani C."/>
            <person name="Lugli G.A."/>
        </authorList>
    </citation>
    <scope>NUCLEOTIDE SEQUENCE [LARGE SCALE GENOMIC DNA]</scope>
    <source>
        <strain evidence="3 4">LMG 10738</strain>
    </source>
</reference>
<feature type="transmembrane region" description="Helical" evidence="1">
    <location>
        <begin position="21"/>
        <end position="45"/>
    </location>
</feature>
<keyword evidence="3" id="KW-0378">Hydrolase</keyword>
<gene>
    <name evidence="3" type="ORF">BCUN_0557</name>
</gene>
<comment type="caution">
    <text evidence="3">The sequence shown here is derived from an EMBL/GenBank/DDBJ whole genome shotgun (WGS) entry which is preliminary data.</text>
</comment>
<dbReference type="GO" id="GO:0008270">
    <property type="term" value="F:zinc ion binding"/>
    <property type="evidence" value="ECO:0007669"/>
    <property type="project" value="InterPro"/>
</dbReference>
<keyword evidence="1" id="KW-1133">Transmembrane helix</keyword>
<dbReference type="InterPro" id="IPR002711">
    <property type="entry name" value="HNH"/>
</dbReference>
<evidence type="ECO:0000259" key="2">
    <source>
        <dbReference type="Pfam" id="PF01844"/>
    </source>
</evidence>
<name>A0A087B4V5_9BIFI</name>
<evidence type="ECO:0000313" key="4">
    <source>
        <dbReference type="Proteomes" id="UP000029067"/>
    </source>
</evidence>
<keyword evidence="1" id="KW-0472">Membrane</keyword>
<dbReference type="AlphaFoldDB" id="A0A087B4V5"/>
<keyword evidence="3" id="KW-0255">Endonuclease</keyword>
<keyword evidence="3" id="KW-0540">Nuclease</keyword>
<accession>A0A087B4V5</accession>
<evidence type="ECO:0000313" key="3">
    <source>
        <dbReference type="EMBL" id="KFI66055.1"/>
    </source>
</evidence>
<dbReference type="InterPro" id="IPR003615">
    <property type="entry name" value="HNH_nuc"/>
</dbReference>
<evidence type="ECO:0000256" key="1">
    <source>
        <dbReference type="SAM" id="Phobius"/>
    </source>
</evidence>
<dbReference type="Pfam" id="PF01844">
    <property type="entry name" value="HNH"/>
    <property type="match status" value="1"/>
</dbReference>
<feature type="transmembrane region" description="Helical" evidence="1">
    <location>
        <begin position="82"/>
        <end position="104"/>
    </location>
</feature>
<dbReference type="EMBL" id="JGYV01000001">
    <property type="protein sequence ID" value="KFI66055.1"/>
    <property type="molecule type" value="Genomic_DNA"/>
</dbReference>
<dbReference type="CDD" id="cd00085">
    <property type="entry name" value="HNHc"/>
    <property type="match status" value="1"/>
</dbReference>
<feature type="domain" description="HNH" evidence="2">
    <location>
        <begin position="150"/>
        <end position="184"/>
    </location>
</feature>
<dbReference type="GO" id="GO:0003676">
    <property type="term" value="F:nucleic acid binding"/>
    <property type="evidence" value="ECO:0007669"/>
    <property type="project" value="InterPro"/>
</dbReference>
<protein>
    <submittedName>
        <fullName evidence="3">HNH endonuclease</fullName>
    </submittedName>
</protein>